<evidence type="ECO:0000313" key="2">
    <source>
        <dbReference type="Proteomes" id="UP001396334"/>
    </source>
</evidence>
<keyword evidence="2" id="KW-1185">Reference proteome</keyword>
<evidence type="ECO:0000313" key="1">
    <source>
        <dbReference type="EMBL" id="KAK9043307.1"/>
    </source>
</evidence>
<sequence length="278" mass="29579">MENPKLSECTADGLMTGDCPALASSLVNGRPPDTVPVVVSGPAFERPGSPLAADNQRDSKKIELVAPVVEQVSGIVTGVQLADLNIQGNSTVEKLNSNKAVSKTVGTVEKVKDVANGSGKKAGVGRSMVSKAVVMSRVEGQHVLLVEHAGHSKVHAAVSIFEQGHGKVGSEKNVLGQNMGGKAKGVKENAKQGLKIRKHSEMRTIFRPVLSEWVDNMNSQLDSFAMDRELDPGGGTRVCVNQEGVLEKTPSLKNQYQNHSGFRTVEIESSDHVIDLGR</sequence>
<protein>
    <submittedName>
        <fullName evidence="1">Uncharacterized protein</fullName>
    </submittedName>
</protein>
<gene>
    <name evidence="1" type="ORF">V6N11_071653</name>
</gene>
<dbReference type="Proteomes" id="UP001396334">
    <property type="component" value="Unassembled WGS sequence"/>
</dbReference>
<reference evidence="1 2" key="1">
    <citation type="journal article" date="2024" name="G3 (Bethesda)">
        <title>Genome assembly of Hibiscus sabdariffa L. provides insights into metabolisms of medicinal natural products.</title>
        <authorList>
            <person name="Kim T."/>
        </authorList>
    </citation>
    <scope>NUCLEOTIDE SEQUENCE [LARGE SCALE GENOMIC DNA]</scope>
    <source>
        <strain evidence="1">TK-2024</strain>
        <tissue evidence="1">Old leaves</tissue>
    </source>
</reference>
<accession>A0ABR2U0Z3</accession>
<dbReference type="EMBL" id="JBBPBN010000003">
    <property type="protein sequence ID" value="KAK9043307.1"/>
    <property type="molecule type" value="Genomic_DNA"/>
</dbReference>
<comment type="caution">
    <text evidence="1">The sequence shown here is derived from an EMBL/GenBank/DDBJ whole genome shotgun (WGS) entry which is preliminary data.</text>
</comment>
<organism evidence="1 2">
    <name type="scientific">Hibiscus sabdariffa</name>
    <name type="common">roselle</name>
    <dbReference type="NCBI Taxonomy" id="183260"/>
    <lineage>
        <taxon>Eukaryota</taxon>
        <taxon>Viridiplantae</taxon>
        <taxon>Streptophyta</taxon>
        <taxon>Embryophyta</taxon>
        <taxon>Tracheophyta</taxon>
        <taxon>Spermatophyta</taxon>
        <taxon>Magnoliopsida</taxon>
        <taxon>eudicotyledons</taxon>
        <taxon>Gunneridae</taxon>
        <taxon>Pentapetalae</taxon>
        <taxon>rosids</taxon>
        <taxon>malvids</taxon>
        <taxon>Malvales</taxon>
        <taxon>Malvaceae</taxon>
        <taxon>Malvoideae</taxon>
        <taxon>Hibiscus</taxon>
    </lineage>
</organism>
<proteinExistence type="predicted"/>
<name>A0ABR2U0Z3_9ROSI</name>